<dbReference type="SUPFAM" id="SSF55811">
    <property type="entry name" value="Nudix"/>
    <property type="match status" value="1"/>
</dbReference>
<evidence type="ECO:0000256" key="1">
    <source>
        <dbReference type="ARBA" id="ARBA00001946"/>
    </source>
</evidence>
<comment type="cofactor">
    <cofactor evidence="1">
        <name>Mg(2+)</name>
        <dbReference type="ChEBI" id="CHEBI:18420"/>
    </cofactor>
</comment>
<dbReference type="AlphaFoldDB" id="A0A1M6GDC8"/>
<dbReference type="PRINTS" id="PR00502">
    <property type="entry name" value="NUDIXFAMILY"/>
</dbReference>
<dbReference type="OrthoDB" id="9816289at2"/>
<evidence type="ECO:0000259" key="4">
    <source>
        <dbReference type="PROSITE" id="PS51462"/>
    </source>
</evidence>
<gene>
    <name evidence="5" type="ORF">SAMN02745229_04073</name>
</gene>
<dbReference type="InterPro" id="IPR015797">
    <property type="entry name" value="NUDIX_hydrolase-like_dom_sf"/>
</dbReference>
<reference evidence="6" key="1">
    <citation type="submission" date="2016-11" db="EMBL/GenBank/DDBJ databases">
        <authorList>
            <person name="Varghese N."/>
            <person name="Submissions S."/>
        </authorList>
    </citation>
    <scope>NUCLEOTIDE SEQUENCE [LARGE SCALE GENOMIC DNA]</scope>
    <source>
        <strain evidence="6">DSM 3071</strain>
    </source>
</reference>
<comment type="similarity">
    <text evidence="3">Belongs to the Nudix hydrolase family.</text>
</comment>
<dbReference type="Proteomes" id="UP000184278">
    <property type="component" value="Unassembled WGS sequence"/>
</dbReference>
<dbReference type="STRING" id="1121131.SAMN02745229_04073"/>
<dbReference type="PANTHER" id="PTHR43046">
    <property type="entry name" value="GDP-MANNOSE MANNOSYL HYDROLASE"/>
    <property type="match status" value="1"/>
</dbReference>
<dbReference type="PROSITE" id="PS51462">
    <property type="entry name" value="NUDIX"/>
    <property type="match status" value="1"/>
</dbReference>
<keyword evidence="2 3" id="KW-0378">Hydrolase</keyword>
<dbReference type="RefSeq" id="WP_034484954.1">
    <property type="nucleotide sequence ID" value="NZ_FQXK01000063.1"/>
</dbReference>
<dbReference type="InterPro" id="IPR000086">
    <property type="entry name" value="NUDIX_hydrolase_dom"/>
</dbReference>
<dbReference type="Gene3D" id="3.90.79.10">
    <property type="entry name" value="Nucleoside Triphosphate Pyrophosphohydrolase"/>
    <property type="match status" value="1"/>
</dbReference>
<sequence>MEYTHFVSVAGLVCNDKDEILLLKSPTRGWEYPGGMVEPGETLQDALIREVKEETGVDVEITGFIGVCKNIQKDIVNIDFSCKYSGGNFVTSDESLDVKWVRRDEALDLVTFPLTKKRLENMLSACNAVSCFNFKKEPFEVVAEEKYTVGR</sequence>
<proteinExistence type="inferred from homology"/>
<evidence type="ECO:0000256" key="2">
    <source>
        <dbReference type="ARBA" id="ARBA00022801"/>
    </source>
</evidence>
<dbReference type="Pfam" id="PF00293">
    <property type="entry name" value="NUDIX"/>
    <property type="match status" value="1"/>
</dbReference>
<name>A0A1M6GDC8_BUTFI</name>
<dbReference type="GeneID" id="89508052"/>
<evidence type="ECO:0000256" key="3">
    <source>
        <dbReference type="RuleBase" id="RU003476"/>
    </source>
</evidence>
<evidence type="ECO:0000313" key="5">
    <source>
        <dbReference type="EMBL" id="SHJ07951.1"/>
    </source>
</evidence>
<accession>A0A1M6GDC8</accession>
<dbReference type="InterPro" id="IPR020084">
    <property type="entry name" value="NUDIX_hydrolase_CS"/>
</dbReference>
<organism evidence="5 6">
    <name type="scientific">Butyrivibrio fibrisolvens DSM 3071</name>
    <dbReference type="NCBI Taxonomy" id="1121131"/>
    <lineage>
        <taxon>Bacteria</taxon>
        <taxon>Bacillati</taxon>
        <taxon>Bacillota</taxon>
        <taxon>Clostridia</taxon>
        <taxon>Lachnospirales</taxon>
        <taxon>Lachnospiraceae</taxon>
        <taxon>Butyrivibrio</taxon>
    </lineage>
</organism>
<dbReference type="EMBL" id="FQXK01000063">
    <property type="protein sequence ID" value="SHJ07951.1"/>
    <property type="molecule type" value="Genomic_DNA"/>
</dbReference>
<evidence type="ECO:0000313" key="6">
    <source>
        <dbReference type="Proteomes" id="UP000184278"/>
    </source>
</evidence>
<keyword evidence="6" id="KW-1185">Reference proteome</keyword>
<dbReference type="InterPro" id="IPR020476">
    <property type="entry name" value="Nudix_hydrolase"/>
</dbReference>
<dbReference type="GO" id="GO:0016787">
    <property type="term" value="F:hydrolase activity"/>
    <property type="evidence" value="ECO:0007669"/>
    <property type="project" value="UniProtKB-KW"/>
</dbReference>
<feature type="domain" description="Nudix hydrolase" evidence="4">
    <location>
        <begin position="4"/>
        <end position="123"/>
    </location>
</feature>
<protein>
    <submittedName>
        <fullName evidence="5">8-oxo-dGTP diphosphatase</fullName>
    </submittedName>
</protein>
<dbReference type="PANTHER" id="PTHR43046:SF2">
    <property type="entry name" value="8-OXO-DGTP DIPHOSPHATASE-RELATED"/>
    <property type="match status" value="1"/>
</dbReference>
<dbReference type="PROSITE" id="PS00893">
    <property type="entry name" value="NUDIX_BOX"/>
    <property type="match status" value="1"/>
</dbReference>